<dbReference type="PANTHER" id="PTHR36842">
    <property type="entry name" value="PROTEIN TOLB HOMOLOG"/>
    <property type="match status" value="1"/>
</dbReference>
<feature type="region of interest" description="Disordered" evidence="2">
    <location>
        <begin position="376"/>
        <end position="397"/>
    </location>
</feature>
<dbReference type="OrthoDB" id="25019at2157"/>
<reference evidence="3 4" key="1">
    <citation type="submission" date="2014-07" db="EMBL/GenBank/DDBJ databases">
        <title>Methanogenic archaea and the global carbon cycle.</title>
        <authorList>
            <person name="Henriksen J.R."/>
            <person name="Luke J."/>
            <person name="Reinhart S."/>
            <person name="Benedict M.N."/>
            <person name="Youngblut N.D."/>
            <person name="Metcalf M.E."/>
            <person name="Whitaker R.J."/>
            <person name="Metcalf W.W."/>
        </authorList>
    </citation>
    <scope>NUCLEOTIDE SEQUENCE [LARGE SCALE GENOMIC DNA]</scope>
    <source>
        <strain evidence="3 4">HB-1</strain>
    </source>
</reference>
<dbReference type="GeneID" id="24831834"/>
<dbReference type="EMBL" id="CP009516">
    <property type="protein sequence ID" value="AKB79027.1"/>
    <property type="molecule type" value="Genomic_DNA"/>
</dbReference>
<dbReference type="PANTHER" id="PTHR36842:SF1">
    <property type="entry name" value="PROTEIN TOLB"/>
    <property type="match status" value="1"/>
</dbReference>
<protein>
    <submittedName>
        <fullName evidence="3">Periplasmic component of the Tol biopolymer transport system-like protein</fullName>
    </submittedName>
</protein>
<dbReference type="InterPro" id="IPR011042">
    <property type="entry name" value="6-blade_b-propeller_TolB-like"/>
</dbReference>
<dbReference type="SUPFAM" id="SSF50993">
    <property type="entry name" value="Peptidase/esterase 'gauge' domain"/>
    <property type="match status" value="1"/>
</dbReference>
<accession>A0A0E3SFK9</accession>
<proteinExistence type="inferred from homology"/>
<sequence>MRKILKDLCLLMFIVILILPVEAVPGELSEFGNFTGGSGLNKTENASRNYFDSDSGLICIDAGKTVEYGEIISSDDLVEEITFLTDSPESELFPVWTADGEYILYTIERNQSDNLESYRIKADGSEIKRIGTGEGNLTGFSDLSLDGRDLVIIKSIDSQLDLYLASLENGTVIPVTSDPQISEGWGAWCRLGKKITYTQEPAGMPSQLWIVDRDGSNKTRLGTSENVGIGKDWCPLGLRVIYSAKDLKQADDLWVIDFYGTNQTQLTNTSYNEWNPSFSPDGKWIAYVSDEGGSPDIWLRDIEGNYRARITNNIGRIDSIPRWSPDGSEIVFAGHKPGNDSSIDLINSSDTVLISDLDASLINDLDFDPLNGSDIDQTNSSDIDPTGSSDNGSINVLNTATNNDSEIVIIKLLSAPHISPYPKITGVEVNPPEELLQEGNVTVSITVTNEGGNASEGNISVSFPGKEKIKRVEGTSSVVGVYSEGSLIQGKNGEIAAQYPLVELTEYEWGAGQEEILNVTVVPNNETEEIVFFVRAELKDKRTETYRRDPLLSADEDQQGLDVHKYLLKVR</sequence>
<dbReference type="Gene3D" id="2.120.10.30">
    <property type="entry name" value="TolB, C-terminal domain"/>
    <property type="match status" value="2"/>
</dbReference>
<gene>
    <name evidence="3" type="ORF">MSHOH_2544</name>
</gene>
<dbReference type="STRING" id="1434110.MSHOH_2544"/>
<evidence type="ECO:0000313" key="4">
    <source>
        <dbReference type="Proteomes" id="UP000033101"/>
    </source>
</evidence>
<organism evidence="3 4">
    <name type="scientific">Methanosarcina horonobensis HB-1 = JCM 15518</name>
    <dbReference type="NCBI Taxonomy" id="1434110"/>
    <lineage>
        <taxon>Archaea</taxon>
        <taxon>Methanobacteriati</taxon>
        <taxon>Methanobacteriota</taxon>
        <taxon>Stenosarchaea group</taxon>
        <taxon>Methanomicrobia</taxon>
        <taxon>Methanosarcinales</taxon>
        <taxon>Methanosarcinaceae</taxon>
        <taxon>Methanosarcina</taxon>
    </lineage>
</organism>
<evidence type="ECO:0000256" key="1">
    <source>
        <dbReference type="ARBA" id="ARBA00009820"/>
    </source>
</evidence>
<dbReference type="PATRIC" id="fig|1434110.4.peg.3273"/>
<dbReference type="RefSeq" id="WP_048140394.1">
    <property type="nucleotide sequence ID" value="NZ_CP009516.1"/>
</dbReference>
<dbReference type="AlphaFoldDB" id="A0A0E3SFK9"/>
<comment type="similarity">
    <text evidence="1">Belongs to the TolB family.</text>
</comment>
<dbReference type="KEGG" id="mhor:MSHOH_2544"/>
<evidence type="ECO:0000313" key="3">
    <source>
        <dbReference type="EMBL" id="AKB79027.1"/>
    </source>
</evidence>
<dbReference type="InterPro" id="IPR011659">
    <property type="entry name" value="WD40"/>
</dbReference>
<dbReference type="Proteomes" id="UP000033101">
    <property type="component" value="Chromosome"/>
</dbReference>
<keyword evidence="4" id="KW-1185">Reference proteome</keyword>
<name>A0A0E3SFK9_9EURY</name>
<evidence type="ECO:0000256" key="2">
    <source>
        <dbReference type="SAM" id="MobiDB-lite"/>
    </source>
</evidence>
<dbReference type="HOGENOM" id="CLU_035588_0_0_2"/>
<dbReference type="Pfam" id="PF07676">
    <property type="entry name" value="PD40"/>
    <property type="match status" value="3"/>
</dbReference>